<dbReference type="InterPro" id="IPR024744">
    <property type="entry name" value="CSS-motif_dom"/>
</dbReference>
<reference evidence="11 12" key="1">
    <citation type="submission" date="2017-05" db="EMBL/GenBank/DDBJ databases">
        <authorList>
            <person name="Varghese N."/>
            <person name="Submissions S."/>
        </authorList>
    </citation>
    <scope>NUCLEOTIDE SEQUENCE [LARGE SCALE GENOMIC DNA]</scope>
    <source>
        <strain evidence="11 12">DSM 15949</strain>
    </source>
</reference>
<comment type="catalytic activity">
    <reaction evidence="9">
        <text>3',3'-c-di-GMP + H2O = 5'-phosphoguanylyl(3'-&gt;5')guanosine + H(+)</text>
        <dbReference type="Rhea" id="RHEA:24902"/>
        <dbReference type="ChEBI" id="CHEBI:15377"/>
        <dbReference type="ChEBI" id="CHEBI:15378"/>
        <dbReference type="ChEBI" id="CHEBI:58754"/>
        <dbReference type="ChEBI" id="CHEBI:58805"/>
        <dbReference type="EC" id="3.1.4.52"/>
    </reaction>
</comment>
<evidence type="ECO:0000256" key="1">
    <source>
        <dbReference type="ARBA" id="ARBA00004651"/>
    </source>
</evidence>
<evidence type="ECO:0000256" key="7">
    <source>
        <dbReference type="ARBA" id="ARBA00022989"/>
    </source>
</evidence>
<keyword evidence="6" id="KW-0378">Hydrolase</keyword>
<evidence type="ECO:0000313" key="11">
    <source>
        <dbReference type="EMBL" id="SMP36948.1"/>
    </source>
</evidence>
<evidence type="ECO:0000256" key="9">
    <source>
        <dbReference type="ARBA" id="ARBA00034290"/>
    </source>
</evidence>
<evidence type="ECO:0000313" key="12">
    <source>
        <dbReference type="Proteomes" id="UP001157914"/>
    </source>
</evidence>
<evidence type="ECO:0000259" key="10">
    <source>
        <dbReference type="PROSITE" id="PS50883"/>
    </source>
</evidence>
<evidence type="ECO:0000256" key="6">
    <source>
        <dbReference type="ARBA" id="ARBA00022801"/>
    </source>
</evidence>
<proteinExistence type="predicted"/>
<dbReference type="EC" id="3.1.4.52" evidence="2"/>
<keyword evidence="5" id="KW-0812">Transmembrane</keyword>
<evidence type="ECO:0000256" key="3">
    <source>
        <dbReference type="ARBA" id="ARBA00022475"/>
    </source>
</evidence>
<dbReference type="EMBL" id="FXTT01000008">
    <property type="protein sequence ID" value="SMP36948.1"/>
    <property type="molecule type" value="Genomic_DNA"/>
</dbReference>
<comment type="caution">
    <text evidence="11">The sequence shown here is derived from an EMBL/GenBank/DDBJ whole genome shotgun (WGS) entry which is preliminary data.</text>
</comment>
<evidence type="ECO:0000256" key="8">
    <source>
        <dbReference type="ARBA" id="ARBA00023136"/>
    </source>
</evidence>
<dbReference type="InterPro" id="IPR001633">
    <property type="entry name" value="EAL_dom"/>
</dbReference>
<gene>
    <name evidence="11" type="ORF">SAMN06265374_4392</name>
</gene>
<dbReference type="Pfam" id="PF00563">
    <property type="entry name" value="EAL"/>
    <property type="match status" value="1"/>
</dbReference>
<name>A0ABY1PLQ6_9HYPH</name>
<dbReference type="CDD" id="cd01948">
    <property type="entry name" value="EAL"/>
    <property type="match status" value="1"/>
</dbReference>
<evidence type="ECO:0000256" key="2">
    <source>
        <dbReference type="ARBA" id="ARBA00012282"/>
    </source>
</evidence>
<evidence type="ECO:0000256" key="4">
    <source>
        <dbReference type="ARBA" id="ARBA00022636"/>
    </source>
</evidence>
<dbReference type="Proteomes" id="UP001157914">
    <property type="component" value="Unassembled WGS sequence"/>
</dbReference>
<dbReference type="SUPFAM" id="SSF141868">
    <property type="entry name" value="EAL domain-like"/>
    <property type="match status" value="1"/>
</dbReference>
<dbReference type="Pfam" id="PF12792">
    <property type="entry name" value="CSS-motif"/>
    <property type="match status" value="1"/>
</dbReference>
<dbReference type="PANTHER" id="PTHR33121">
    <property type="entry name" value="CYCLIC DI-GMP PHOSPHODIESTERASE PDEF"/>
    <property type="match status" value="1"/>
</dbReference>
<keyword evidence="12" id="KW-1185">Reference proteome</keyword>
<keyword evidence="4" id="KW-0973">c-di-GMP</keyword>
<comment type="subcellular location">
    <subcellularLocation>
        <location evidence="1">Cell membrane</location>
        <topology evidence="1">Multi-pass membrane protein</topology>
    </subcellularLocation>
</comment>
<sequence>MALMMLVAWTVISVQGKATLKSQTTELLNKWVQSLEDGDRLYAQLESIRPADCGPDHLRRLNTIVFHENSISNIWYFGAETTHAQCSSVFGAFDPPIDLGDPTRGLFSTDDRVTWYNRPISAIEGLYTLTVVKKGSYGVSFTRTGNLAVAEDDQFYVADPGDPDKIRSQASGNPDLLTAYKNDFGPMVGNIYARACSDGSISLCYLTMISSVTVLWENKWPLTIFFLFSCITGFLVSQRVNRIVHKMRSPAGRIRRAVARGGAGFVPYYQPIMTLEAMECQGCEVLARFEDEYGKLYPDQFIATIQELGLTWEFTEIIIKKALKDLSPLLAGRPGFKVAVNFFQADLEDDRIQTVIGSPVFKLAADAKISLSCEILETGIRAGTSIAKSLEYLRSIGCSIAIDDFGTGYSNLAQVKALKPDLIKIDKMFIDDLTHNSDTARSAFINVILDLASAQGISVCAEGIETMEQLAALRNRSVDFGQGYFFAKPMPIQDFSLYLLEKAMKRRIPETERLGKLFPLVR</sequence>
<keyword evidence="8" id="KW-0472">Membrane</keyword>
<protein>
    <recommendedName>
        <fullName evidence="2">cyclic-guanylate-specific phosphodiesterase</fullName>
        <ecNumber evidence="2">3.1.4.52</ecNumber>
    </recommendedName>
</protein>
<dbReference type="PANTHER" id="PTHR33121:SF71">
    <property type="entry name" value="OXYGEN SENSOR PROTEIN DOSP"/>
    <property type="match status" value="1"/>
</dbReference>
<dbReference type="Gene3D" id="3.20.20.450">
    <property type="entry name" value="EAL domain"/>
    <property type="match status" value="1"/>
</dbReference>
<dbReference type="InterPro" id="IPR050706">
    <property type="entry name" value="Cyclic-di-GMP_PDE-like"/>
</dbReference>
<dbReference type="PROSITE" id="PS50883">
    <property type="entry name" value="EAL"/>
    <property type="match status" value="1"/>
</dbReference>
<feature type="domain" description="EAL" evidence="10">
    <location>
        <begin position="247"/>
        <end position="503"/>
    </location>
</feature>
<dbReference type="SMART" id="SM00052">
    <property type="entry name" value="EAL"/>
    <property type="match status" value="1"/>
</dbReference>
<organism evidence="11 12">
    <name type="scientific">Roseibium denhamense</name>
    <dbReference type="NCBI Taxonomy" id="76305"/>
    <lineage>
        <taxon>Bacteria</taxon>
        <taxon>Pseudomonadati</taxon>
        <taxon>Pseudomonadota</taxon>
        <taxon>Alphaproteobacteria</taxon>
        <taxon>Hyphomicrobiales</taxon>
        <taxon>Stappiaceae</taxon>
        <taxon>Roseibium</taxon>
    </lineage>
</organism>
<keyword evidence="3" id="KW-1003">Cell membrane</keyword>
<keyword evidence="7" id="KW-1133">Transmembrane helix</keyword>
<accession>A0ABY1PLQ6</accession>
<dbReference type="InterPro" id="IPR035919">
    <property type="entry name" value="EAL_sf"/>
</dbReference>
<evidence type="ECO:0000256" key="5">
    <source>
        <dbReference type="ARBA" id="ARBA00022692"/>
    </source>
</evidence>